<accession>A0A3P6QWV6</accession>
<gene>
    <name evidence="1" type="ORF">GPUH_LOCUS2937</name>
</gene>
<protein>
    <submittedName>
        <fullName evidence="1">Uncharacterized protein</fullName>
    </submittedName>
</protein>
<dbReference type="InterPro" id="IPR027417">
    <property type="entry name" value="P-loop_NTPase"/>
</dbReference>
<dbReference type="Proteomes" id="UP000271098">
    <property type="component" value="Unassembled WGS sequence"/>
</dbReference>
<keyword evidence="2" id="KW-1185">Reference proteome</keyword>
<dbReference type="EMBL" id="UYRT01004704">
    <property type="protein sequence ID" value="VDK37054.1"/>
    <property type="molecule type" value="Genomic_DNA"/>
</dbReference>
<dbReference type="OrthoDB" id="442176at2759"/>
<dbReference type="AlphaFoldDB" id="A0A3P6QWV6"/>
<dbReference type="Gene3D" id="3.40.50.300">
    <property type="entry name" value="P-loop containing nucleotide triphosphate hydrolases"/>
    <property type="match status" value="1"/>
</dbReference>
<evidence type="ECO:0000313" key="2">
    <source>
        <dbReference type="Proteomes" id="UP000271098"/>
    </source>
</evidence>
<evidence type="ECO:0000313" key="1">
    <source>
        <dbReference type="EMBL" id="VDK37054.1"/>
    </source>
</evidence>
<proteinExistence type="predicted"/>
<name>A0A3P6QWV6_9BILA</name>
<organism evidence="1 2">
    <name type="scientific">Gongylonema pulchrum</name>
    <dbReference type="NCBI Taxonomy" id="637853"/>
    <lineage>
        <taxon>Eukaryota</taxon>
        <taxon>Metazoa</taxon>
        <taxon>Ecdysozoa</taxon>
        <taxon>Nematoda</taxon>
        <taxon>Chromadorea</taxon>
        <taxon>Rhabditida</taxon>
        <taxon>Spirurina</taxon>
        <taxon>Spiruromorpha</taxon>
        <taxon>Spiruroidea</taxon>
        <taxon>Gongylonematidae</taxon>
        <taxon>Gongylonema</taxon>
    </lineage>
</organism>
<sequence>MAILIDCTEQFCTESIKKRRETSKEIRPDDAPEVVNTRLEVFKQNTLPMLKYLDDKGKLKVVRVNKVDGDTDLDKVFEDCAMAIDSAIFIEGSFFQLSNFNNTIFKEN</sequence>
<reference evidence="1 2" key="1">
    <citation type="submission" date="2018-11" db="EMBL/GenBank/DDBJ databases">
        <authorList>
            <consortium name="Pathogen Informatics"/>
        </authorList>
    </citation>
    <scope>NUCLEOTIDE SEQUENCE [LARGE SCALE GENOMIC DNA]</scope>
</reference>